<dbReference type="EC" id="2.7.13.3" evidence="3"/>
<dbReference type="STRING" id="301302.ERS852420_02520"/>
<evidence type="ECO:0000256" key="2">
    <source>
        <dbReference type="ARBA" id="ARBA00004651"/>
    </source>
</evidence>
<dbReference type="AlphaFoldDB" id="A0A0M6WCB5"/>
<evidence type="ECO:0000256" key="3">
    <source>
        <dbReference type="ARBA" id="ARBA00012438"/>
    </source>
</evidence>
<dbReference type="SMART" id="SM00388">
    <property type="entry name" value="HisKA"/>
    <property type="match status" value="1"/>
</dbReference>
<sequence length="844" mass="95956">MNEKKDKKSKKPEYVSKNWKSSQGIRLLAMVLAIVSGFLVGVTSVVTVTLGMNSDLQGSQKDIEKTLDTELLRSYAYWMGDAVTGISKEQDEADALKKFDDGNIVYSLVKNKPNGKETELVCGNYTGTSLNKETALAWLKFTDENEFHTNDRSFWDMLLGRNRGQYMQKVKHYTQVDHFIYDNGVIYCYAGDTLFRINSFSFYAVPEESDLEPYVEYTYRESDDGGRYCAENGEQLKKGKLEPYLKSSELRFDFDGLEAGYLWSKKDGIYPIRQESIADTYAKTKVFQWQDFSFAYEDQQGRIYYNPHQEKEATEYTLYLTVADSLKGSIATVSSLFSPEVGGETHIVIDSGKTQFFQKAHTLAGVVVQVRKISGLWLFLSVLVWVFSLGILFASAGWKRGSDTVQIRWIDHIPFGIYTGISGLAFLGCGMVCLYMGDLLMQNAGIVFCISFFTIAFALAELIVYEYVISIIARIRAGKFWHYTLLRLLLNPFRRIKRELHEIRLALLANLSMTVKVTAVFLVVFLIEAFLLLCAGADGGIIMVYLLWKVVEYGVLLKIVVQFRQIFDGGERIAKGDYSHPIHTEKMMYELRTHAENLNNVQTGVAAAVEEKMKSERFRTELITNVSHDIKTPLTSIINYVDLIKKEPTESETMREYIEVLDRQSNRLKKLIEDLMEASKASTGNLPVNPEVCDATVVLTQIVGEFSEKAEANQLEMVVECPQPPVEIYVDGRHLWRIIDNLMGNICKYAQPGTRVYVTLEKFHGMVIMTFRNISKDRLKMTSEELFGRFVRGDSSRNTEGHGLGLSIAKSLTELMHGNLAVQMDGDLFKVILSFEEYQEDKKQ</sequence>
<feature type="transmembrane region" description="Helical" evidence="15">
    <location>
        <begin position="415"/>
        <end position="437"/>
    </location>
</feature>
<dbReference type="GO" id="GO:0000155">
    <property type="term" value="F:phosphorelay sensor kinase activity"/>
    <property type="evidence" value="ECO:0007669"/>
    <property type="project" value="InterPro"/>
</dbReference>
<dbReference type="InterPro" id="IPR036890">
    <property type="entry name" value="HATPase_C_sf"/>
</dbReference>
<accession>A0A0M6WCB5</accession>
<dbReference type="PROSITE" id="PS50109">
    <property type="entry name" value="HIS_KIN"/>
    <property type="match status" value="1"/>
</dbReference>
<dbReference type="GO" id="GO:0005886">
    <property type="term" value="C:plasma membrane"/>
    <property type="evidence" value="ECO:0007669"/>
    <property type="project" value="UniProtKB-SubCell"/>
</dbReference>
<dbReference type="Pfam" id="PF02518">
    <property type="entry name" value="HATPase_c"/>
    <property type="match status" value="1"/>
</dbReference>
<keyword evidence="9" id="KW-0418">Kinase</keyword>
<evidence type="ECO:0000259" key="16">
    <source>
        <dbReference type="PROSITE" id="PS50109"/>
    </source>
</evidence>
<evidence type="ECO:0000256" key="15">
    <source>
        <dbReference type="SAM" id="Phobius"/>
    </source>
</evidence>
<evidence type="ECO:0000256" key="1">
    <source>
        <dbReference type="ARBA" id="ARBA00000085"/>
    </source>
</evidence>
<feature type="transmembrane region" description="Helical" evidence="15">
    <location>
        <begin position="530"/>
        <end position="548"/>
    </location>
</feature>
<evidence type="ECO:0000256" key="7">
    <source>
        <dbReference type="ARBA" id="ARBA00022692"/>
    </source>
</evidence>
<reference evidence="18" key="1">
    <citation type="submission" date="2015-05" db="EMBL/GenBank/DDBJ databases">
        <authorList>
            <consortium name="Pathogen Informatics"/>
        </authorList>
    </citation>
    <scope>NUCLEOTIDE SEQUENCE [LARGE SCALE GENOMIC DNA]</scope>
    <source>
        <strain evidence="18">M72</strain>
    </source>
</reference>
<dbReference type="SUPFAM" id="SSF47384">
    <property type="entry name" value="Homodimeric domain of signal transducing histidine kinase"/>
    <property type="match status" value="1"/>
</dbReference>
<evidence type="ECO:0000256" key="10">
    <source>
        <dbReference type="ARBA" id="ARBA00022840"/>
    </source>
</evidence>
<keyword evidence="8" id="KW-0547">Nucleotide-binding</keyword>
<evidence type="ECO:0000256" key="8">
    <source>
        <dbReference type="ARBA" id="ARBA00022741"/>
    </source>
</evidence>
<keyword evidence="10" id="KW-0067">ATP-binding</keyword>
<dbReference type="GO" id="GO:0005524">
    <property type="term" value="F:ATP binding"/>
    <property type="evidence" value="ECO:0007669"/>
    <property type="project" value="UniProtKB-KW"/>
</dbReference>
<feature type="domain" description="Histidine kinase" evidence="16">
    <location>
        <begin position="625"/>
        <end position="823"/>
    </location>
</feature>
<keyword evidence="7 15" id="KW-0812">Transmembrane</keyword>
<dbReference type="Gene3D" id="1.10.287.130">
    <property type="match status" value="1"/>
</dbReference>
<comment type="catalytic activity">
    <reaction evidence="1">
        <text>ATP + protein L-histidine = ADP + protein N-phospho-L-histidine.</text>
        <dbReference type="EC" id="2.7.13.3"/>
    </reaction>
</comment>
<gene>
    <name evidence="17" type="ORF">M72_00721</name>
</gene>
<dbReference type="SMART" id="SM00387">
    <property type="entry name" value="HATPase_c"/>
    <property type="match status" value="1"/>
</dbReference>
<dbReference type="InterPro" id="IPR005467">
    <property type="entry name" value="His_kinase_dom"/>
</dbReference>
<organism evidence="17 18">
    <name type="scientific">Roseburia faecis</name>
    <dbReference type="NCBI Taxonomy" id="301302"/>
    <lineage>
        <taxon>Bacteria</taxon>
        <taxon>Bacillati</taxon>
        <taxon>Bacillota</taxon>
        <taxon>Clostridia</taxon>
        <taxon>Lachnospirales</taxon>
        <taxon>Lachnospiraceae</taxon>
        <taxon>Roseburia</taxon>
    </lineage>
</organism>
<dbReference type="InterPro" id="IPR050398">
    <property type="entry name" value="HssS/ArlS-like"/>
</dbReference>
<keyword evidence="13 15" id="KW-0472">Membrane</keyword>
<dbReference type="PANTHER" id="PTHR45528:SF1">
    <property type="entry name" value="SENSOR HISTIDINE KINASE CPXA"/>
    <property type="match status" value="1"/>
</dbReference>
<dbReference type="Gene3D" id="3.30.565.10">
    <property type="entry name" value="Histidine kinase-like ATPase, C-terminal domain"/>
    <property type="match status" value="1"/>
</dbReference>
<keyword evidence="14" id="KW-0175">Coiled coil</keyword>
<feature type="coiled-coil region" evidence="14">
    <location>
        <begin position="654"/>
        <end position="681"/>
    </location>
</feature>
<dbReference type="RefSeq" id="WP_055066895.1">
    <property type="nucleotide sequence ID" value="NZ_CP173697.1"/>
</dbReference>
<evidence type="ECO:0000256" key="13">
    <source>
        <dbReference type="ARBA" id="ARBA00023136"/>
    </source>
</evidence>
<keyword evidence="18" id="KW-1185">Reference proteome</keyword>
<protein>
    <recommendedName>
        <fullName evidence="3">histidine kinase</fullName>
        <ecNumber evidence="3">2.7.13.3</ecNumber>
    </recommendedName>
</protein>
<evidence type="ECO:0000256" key="5">
    <source>
        <dbReference type="ARBA" id="ARBA00022553"/>
    </source>
</evidence>
<dbReference type="OrthoDB" id="9792991at2"/>
<name>A0A0M6WCB5_9FIRM</name>
<evidence type="ECO:0000256" key="14">
    <source>
        <dbReference type="SAM" id="Coils"/>
    </source>
</evidence>
<feature type="transmembrane region" description="Helical" evidence="15">
    <location>
        <begin position="27"/>
        <end position="52"/>
    </location>
</feature>
<dbReference type="SUPFAM" id="SSF55874">
    <property type="entry name" value="ATPase domain of HSP90 chaperone/DNA topoisomerase II/histidine kinase"/>
    <property type="match status" value="1"/>
</dbReference>
<keyword evidence="5" id="KW-0597">Phosphoprotein</keyword>
<evidence type="ECO:0000313" key="18">
    <source>
        <dbReference type="Proteomes" id="UP000049979"/>
    </source>
</evidence>
<keyword evidence="12" id="KW-0902">Two-component regulatory system</keyword>
<evidence type="ECO:0000313" key="17">
    <source>
        <dbReference type="EMBL" id="CRL32905.1"/>
    </source>
</evidence>
<evidence type="ECO:0000256" key="12">
    <source>
        <dbReference type="ARBA" id="ARBA00023012"/>
    </source>
</evidence>
<dbReference type="FunFam" id="1.10.287.130:FF:000008">
    <property type="entry name" value="Two-component sensor histidine kinase"/>
    <property type="match status" value="1"/>
</dbReference>
<proteinExistence type="predicted"/>
<feature type="transmembrane region" description="Helical" evidence="15">
    <location>
        <begin position="443"/>
        <end position="469"/>
    </location>
</feature>
<evidence type="ECO:0000256" key="9">
    <source>
        <dbReference type="ARBA" id="ARBA00022777"/>
    </source>
</evidence>
<comment type="subcellular location">
    <subcellularLocation>
        <location evidence="2">Cell membrane</location>
        <topology evidence="2">Multi-pass membrane protein</topology>
    </subcellularLocation>
</comment>
<dbReference type="EMBL" id="CVRR01000005">
    <property type="protein sequence ID" value="CRL32905.1"/>
    <property type="molecule type" value="Genomic_DNA"/>
</dbReference>
<dbReference type="Pfam" id="PF00512">
    <property type="entry name" value="HisKA"/>
    <property type="match status" value="1"/>
</dbReference>
<dbReference type="Proteomes" id="UP000049979">
    <property type="component" value="Unassembled WGS sequence"/>
</dbReference>
<keyword evidence="6" id="KW-0808">Transferase</keyword>
<dbReference type="InterPro" id="IPR003661">
    <property type="entry name" value="HisK_dim/P_dom"/>
</dbReference>
<evidence type="ECO:0000256" key="11">
    <source>
        <dbReference type="ARBA" id="ARBA00022989"/>
    </source>
</evidence>
<dbReference type="CDD" id="cd00082">
    <property type="entry name" value="HisKA"/>
    <property type="match status" value="1"/>
</dbReference>
<keyword evidence="11 15" id="KW-1133">Transmembrane helix</keyword>
<dbReference type="InterPro" id="IPR003594">
    <property type="entry name" value="HATPase_dom"/>
</dbReference>
<dbReference type="InterPro" id="IPR036097">
    <property type="entry name" value="HisK_dim/P_sf"/>
</dbReference>
<feature type="transmembrane region" description="Helical" evidence="15">
    <location>
        <begin position="376"/>
        <end position="394"/>
    </location>
</feature>
<evidence type="ECO:0000256" key="6">
    <source>
        <dbReference type="ARBA" id="ARBA00022679"/>
    </source>
</evidence>
<dbReference type="PANTHER" id="PTHR45528">
    <property type="entry name" value="SENSOR HISTIDINE KINASE CPXA"/>
    <property type="match status" value="1"/>
</dbReference>
<evidence type="ECO:0000256" key="4">
    <source>
        <dbReference type="ARBA" id="ARBA00022475"/>
    </source>
</evidence>
<keyword evidence="4" id="KW-1003">Cell membrane</keyword>